<dbReference type="SUPFAM" id="SSF47240">
    <property type="entry name" value="Ferritin-like"/>
    <property type="match status" value="1"/>
</dbReference>
<evidence type="ECO:0000256" key="1">
    <source>
        <dbReference type="SAM" id="SignalP"/>
    </source>
</evidence>
<dbReference type="Pfam" id="PF13668">
    <property type="entry name" value="Ferritin_2"/>
    <property type="match status" value="1"/>
</dbReference>
<dbReference type="InterPro" id="IPR039254">
    <property type="entry name" value="Rds1"/>
</dbReference>
<organism evidence="2 3">
    <name type="scientific">Polytolypa hystricis (strain UAMH7299)</name>
    <dbReference type="NCBI Taxonomy" id="1447883"/>
    <lineage>
        <taxon>Eukaryota</taxon>
        <taxon>Fungi</taxon>
        <taxon>Dikarya</taxon>
        <taxon>Ascomycota</taxon>
        <taxon>Pezizomycotina</taxon>
        <taxon>Eurotiomycetes</taxon>
        <taxon>Eurotiomycetidae</taxon>
        <taxon>Onygenales</taxon>
        <taxon>Onygenales incertae sedis</taxon>
        <taxon>Polytolypa</taxon>
    </lineage>
</organism>
<feature type="signal peptide" evidence="1">
    <location>
        <begin position="1"/>
        <end position="20"/>
    </location>
</feature>
<dbReference type="PANTHER" id="PTHR38705:SF1">
    <property type="entry name" value="PROTEIN RDS1"/>
    <property type="match status" value="1"/>
</dbReference>
<dbReference type="InterPro" id="IPR009078">
    <property type="entry name" value="Ferritin-like_SF"/>
</dbReference>
<dbReference type="OrthoDB" id="1001765at2759"/>
<dbReference type="CDD" id="cd00657">
    <property type="entry name" value="Ferritin_like"/>
    <property type="match status" value="1"/>
</dbReference>
<sequence>MKSFLRSAFFGILSASSVLSLPLEARQEQTISDLDVLQFALTLEHLENVFYKGALQRFSEQHFHAAGFDSKFFSQVKFVASDEQAHVVFLTDAIAAAGGTPVAACQYEFPYTDVRSFVALASVLEGVGVSAYLGGAAVLSSKDILTAAGAILVAEGLHQAVHRDSLHQVASAKIVGTPLGPNGIFTLASAFISSCPEGNPPLPFQAFPGLSPAQGNPNTVRSLTGFRVIGAIQPPEAFFVTFVNGLDVISVPGSHVDGIYSAEIPTEASGQTFAFLTNADVTGGFQDSAVIAGPAIIEVTPAAPNIDFSIL</sequence>
<dbReference type="Gene3D" id="1.20.1260.10">
    <property type="match status" value="1"/>
</dbReference>
<proteinExistence type="predicted"/>
<accession>A0A2B7XCH2</accession>
<dbReference type="Proteomes" id="UP000224634">
    <property type="component" value="Unassembled WGS sequence"/>
</dbReference>
<dbReference type="InterPro" id="IPR012347">
    <property type="entry name" value="Ferritin-like"/>
</dbReference>
<keyword evidence="1" id="KW-0732">Signal</keyword>
<keyword evidence="3" id="KW-1185">Reference proteome</keyword>
<reference evidence="2 3" key="1">
    <citation type="submission" date="2017-10" db="EMBL/GenBank/DDBJ databases">
        <title>Comparative genomics in systemic dimorphic fungi from Ajellomycetaceae.</title>
        <authorList>
            <person name="Munoz J.F."/>
            <person name="Mcewen J.G."/>
            <person name="Clay O.K."/>
            <person name="Cuomo C.A."/>
        </authorList>
    </citation>
    <scope>NUCLEOTIDE SEQUENCE [LARGE SCALE GENOMIC DNA]</scope>
    <source>
        <strain evidence="2 3">UAMH7299</strain>
    </source>
</reference>
<dbReference type="EMBL" id="PDNA01000175">
    <property type="protein sequence ID" value="PGH06836.1"/>
    <property type="molecule type" value="Genomic_DNA"/>
</dbReference>
<evidence type="ECO:0000313" key="2">
    <source>
        <dbReference type="EMBL" id="PGH06836.1"/>
    </source>
</evidence>
<gene>
    <name evidence="2" type="ORF">AJ80_08109</name>
</gene>
<dbReference type="PANTHER" id="PTHR38705">
    <property type="entry name" value="PROTEIN RDS1"/>
    <property type="match status" value="1"/>
</dbReference>
<protein>
    <submittedName>
        <fullName evidence="2">Uncharacterized protein</fullName>
    </submittedName>
</protein>
<feature type="chain" id="PRO_5012180026" evidence="1">
    <location>
        <begin position="21"/>
        <end position="311"/>
    </location>
</feature>
<comment type="caution">
    <text evidence="2">The sequence shown here is derived from an EMBL/GenBank/DDBJ whole genome shotgun (WGS) entry which is preliminary data.</text>
</comment>
<dbReference type="STRING" id="1447883.A0A2B7XCH2"/>
<dbReference type="AlphaFoldDB" id="A0A2B7XCH2"/>
<name>A0A2B7XCH2_POLH7</name>
<evidence type="ECO:0000313" key="3">
    <source>
        <dbReference type="Proteomes" id="UP000224634"/>
    </source>
</evidence>